<dbReference type="Proteomes" id="UP000051530">
    <property type="component" value="Unassembled WGS sequence"/>
</dbReference>
<gene>
    <name evidence="2" type="ORF">M153_13900014520</name>
</gene>
<dbReference type="OrthoDB" id="268763at2759"/>
<dbReference type="GO" id="GO:0008541">
    <property type="term" value="C:proteasome regulatory particle, lid subcomplex"/>
    <property type="evidence" value="ECO:0007669"/>
    <property type="project" value="TreeGrafter"/>
</dbReference>
<organism evidence="2 3">
    <name type="scientific">Pseudoloma neurophilia</name>
    <dbReference type="NCBI Taxonomy" id="146866"/>
    <lineage>
        <taxon>Eukaryota</taxon>
        <taxon>Fungi</taxon>
        <taxon>Fungi incertae sedis</taxon>
        <taxon>Microsporidia</taxon>
        <taxon>Pseudoloma</taxon>
    </lineage>
</organism>
<comment type="caution">
    <text evidence="2">The sequence shown here is derived from an EMBL/GenBank/DDBJ whole genome shotgun (WGS) entry which is preliminary data.</text>
</comment>
<dbReference type="GO" id="GO:0005737">
    <property type="term" value="C:cytoplasm"/>
    <property type="evidence" value="ECO:0007669"/>
    <property type="project" value="TreeGrafter"/>
</dbReference>
<keyword evidence="3" id="KW-1185">Reference proteome</keyword>
<proteinExistence type="predicted"/>
<keyword evidence="2" id="KW-0647">Proteasome</keyword>
<dbReference type="InterPro" id="IPR054559">
    <property type="entry name" value="PSMD12-CSN4-like_N"/>
</dbReference>
<protein>
    <submittedName>
        <fullName evidence="2">26S proteasome regulatory complex, subunit RPN5/PSMD12</fullName>
    </submittedName>
</protein>
<dbReference type="AlphaFoldDB" id="A0A0R0LZU6"/>
<evidence type="ECO:0000259" key="1">
    <source>
        <dbReference type="Pfam" id="PF22241"/>
    </source>
</evidence>
<dbReference type="PANTHER" id="PTHR10855:SF1">
    <property type="entry name" value="26S PROTEASOME NON-ATPASE REGULATORY SUBUNIT 12"/>
    <property type="match status" value="1"/>
</dbReference>
<feature type="domain" description="PSMD12/CSN4-like N-terminal" evidence="1">
    <location>
        <begin position="4"/>
        <end position="212"/>
    </location>
</feature>
<dbReference type="Pfam" id="PF22241">
    <property type="entry name" value="PSMD12-CSN4_N"/>
    <property type="match status" value="1"/>
</dbReference>
<dbReference type="VEuPathDB" id="MicrosporidiaDB:M153_13900014520"/>
<dbReference type="InterPro" id="IPR040134">
    <property type="entry name" value="PSMD12/CSN4"/>
</dbReference>
<sequence>MEEEKLFEEERTNRLEGNHEAQMKVFSSLLENCKDAESTLLLIKLLAKKKNQIKLTVRWLFQTIKKNYELKSYPKEFPKENVAFFTTILKELIEGKLFLEQERIDYAQYLKNIYEHYNFYTEALQITYDVPIETFSTIKLEDILKYQLDTLRLAIICQDTAKAEILSKKTKEKHLTDKKLLWLLRTDYFTLSGNYLKATKEIMKIVEDSTVLNTTSHHSINQAVKSNLNIKTQENSDVNTFKFKHFFEIYSQQNLNQVLVQQASLNAILAKNSEINVQDENLIAIHDKSELRSRKECLKKERVNWLKKLKMNVHNVEKMRDMIDLFLRPDIISKDKCVKQILAIIQEHRIIENTENILKLIGTAINLHNLEILQSCFKSISFSDLESLLQSPIELLLELITNIGSEFCKIDQRGQFLHFNHQQEIDETETLKVLDETVMFCTKEKLRRKIEKERNEQLSE</sequence>
<name>A0A0R0LZU6_9MICR</name>
<accession>A0A0R0LZU6</accession>
<dbReference type="PANTHER" id="PTHR10855">
    <property type="entry name" value="26S PROTEASOME NON-ATPASE REGULATORY SUBUNIT 12/COP9 SIGNALOSOME COMPLEX SUBUNIT 4"/>
    <property type="match status" value="1"/>
</dbReference>
<reference evidence="2 3" key="1">
    <citation type="submission" date="2015-07" db="EMBL/GenBank/DDBJ databases">
        <title>The genome of Pseudoloma neurophilia, a relevant intracellular parasite of the zebrafish.</title>
        <authorList>
            <person name="Ndikumana S."/>
            <person name="Pelin A."/>
            <person name="Sanders J."/>
            <person name="Corradi N."/>
        </authorList>
    </citation>
    <scope>NUCLEOTIDE SEQUENCE [LARGE SCALE GENOMIC DNA]</scope>
    <source>
        <strain evidence="2 3">MK1</strain>
    </source>
</reference>
<evidence type="ECO:0000313" key="2">
    <source>
        <dbReference type="EMBL" id="KRH94809.1"/>
    </source>
</evidence>
<evidence type="ECO:0000313" key="3">
    <source>
        <dbReference type="Proteomes" id="UP000051530"/>
    </source>
</evidence>
<dbReference type="EMBL" id="LGUB01000029">
    <property type="protein sequence ID" value="KRH94809.1"/>
    <property type="molecule type" value="Genomic_DNA"/>
</dbReference>